<protein>
    <submittedName>
        <fullName evidence="3">Uncharacterized protein</fullName>
    </submittedName>
</protein>
<dbReference type="AlphaFoldDB" id="A0A1H9QA49"/>
<dbReference type="Proteomes" id="UP000199766">
    <property type="component" value="Unassembled WGS sequence"/>
</dbReference>
<feature type="signal peptide" evidence="2">
    <location>
        <begin position="1"/>
        <end position="21"/>
    </location>
</feature>
<sequence>MIARYIVATMSALLFAGQVHATRTGYDVEQNIITIPSVQIDGVRYNFPRIRPLSFEVVDTGIVSQAPAGLRVCGRDTITQANFDLIKIGMTLDDVNKILGCQYNPPEKSVHDNCIGCANYSYESFSWGSGMSNVINVDVDNVTHRIVQKRAYWL</sequence>
<name>A0A1H9QA49_9BURK</name>
<keyword evidence="1 2" id="KW-0732">Signal</keyword>
<evidence type="ECO:0000256" key="1">
    <source>
        <dbReference type="ARBA" id="ARBA00022729"/>
    </source>
</evidence>
<dbReference type="InterPro" id="IPR037873">
    <property type="entry name" value="BamE-like"/>
</dbReference>
<feature type="chain" id="PRO_5011766646" evidence="2">
    <location>
        <begin position="22"/>
        <end position="154"/>
    </location>
</feature>
<evidence type="ECO:0000256" key="2">
    <source>
        <dbReference type="SAM" id="SignalP"/>
    </source>
</evidence>
<organism evidence="3 4">
    <name type="scientific">Giesbergeria anulus</name>
    <dbReference type="NCBI Taxonomy" id="180197"/>
    <lineage>
        <taxon>Bacteria</taxon>
        <taxon>Pseudomonadati</taxon>
        <taxon>Pseudomonadota</taxon>
        <taxon>Betaproteobacteria</taxon>
        <taxon>Burkholderiales</taxon>
        <taxon>Comamonadaceae</taxon>
        <taxon>Giesbergeria</taxon>
    </lineage>
</organism>
<keyword evidence="4" id="KW-1185">Reference proteome</keyword>
<reference evidence="3 4" key="1">
    <citation type="submission" date="2016-10" db="EMBL/GenBank/DDBJ databases">
        <authorList>
            <person name="de Groot N.N."/>
        </authorList>
    </citation>
    <scope>NUCLEOTIDE SEQUENCE [LARGE SCALE GENOMIC DNA]</scope>
    <source>
        <strain evidence="3 4">ATCC 35958</strain>
    </source>
</reference>
<dbReference type="RefSeq" id="WP_143059676.1">
    <property type="nucleotide sequence ID" value="NZ_FOGD01000010.1"/>
</dbReference>
<evidence type="ECO:0000313" key="3">
    <source>
        <dbReference type="EMBL" id="SER57320.1"/>
    </source>
</evidence>
<dbReference type="EMBL" id="FOGD01000010">
    <property type="protein sequence ID" value="SER57320.1"/>
    <property type="molecule type" value="Genomic_DNA"/>
</dbReference>
<evidence type="ECO:0000313" key="4">
    <source>
        <dbReference type="Proteomes" id="UP000199766"/>
    </source>
</evidence>
<accession>A0A1H9QA49</accession>
<proteinExistence type="predicted"/>
<dbReference type="Gene3D" id="3.30.1450.10">
    <property type="match status" value="1"/>
</dbReference>
<gene>
    <name evidence="3" type="ORF">SAMN02982919_02602</name>
</gene>